<accession>A0AA35JXM4</accession>
<reference evidence="2" key="1">
    <citation type="submission" date="2022-12" db="EMBL/GenBank/DDBJ databases">
        <authorList>
            <person name="Alioto T."/>
            <person name="Alioto T."/>
            <person name="Gomez Garrido J."/>
        </authorList>
    </citation>
    <scope>NUCLEOTIDE SEQUENCE</scope>
</reference>
<proteinExistence type="predicted"/>
<dbReference type="Proteomes" id="UP001178461">
    <property type="component" value="Chromosome 2"/>
</dbReference>
<feature type="region of interest" description="Disordered" evidence="1">
    <location>
        <begin position="55"/>
        <end position="118"/>
    </location>
</feature>
<evidence type="ECO:0000313" key="2">
    <source>
        <dbReference type="EMBL" id="CAI5767745.1"/>
    </source>
</evidence>
<evidence type="ECO:0000313" key="3">
    <source>
        <dbReference type="Proteomes" id="UP001178461"/>
    </source>
</evidence>
<organism evidence="2 3">
    <name type="scientific">Podarcis lilfordi</name>
    <name type="common">Lilford's wall lizard</name>
    <dbReference type="NCBI Taxonomy" id="74358"/>
    <lineage>
        <taxon>Eukaryota</taxon>
        <taxon>Metazoa</taxon>
        <taxon>Chordata</taxon>
        <taxon>Craniata</taxon>
        <taxon>Vertebrata</taxon>
        <taxon>Euteleostomi</taxon>
        <taxon>Lepidosauria</taxon>
        <taxon>Squamata</taxon>
        <taxon>Bifurcata</taxon>
        <taxon>Unidentata</taxon>
        <taxon>Episquamata</taxon>
        <taxon>Laterata</taxon>
        <taxon>Lacertibaenia</taxon>
        <taxon>Lacertidae</taxon>
        <taxon>Podarcis</taxon>
    </lineage>
</organism>
<dbReference type="EMBL" id="OX395127">
    <property type="protein sequence ID" value="CAI5767745.1"/>
    <property type="molecule type" value="Genomic_DNA"/>
</dbReference>
<dbReference type="AlphaFoldDB" id="A0AA35JXM4"/>
<name>A0AA35JXM4_9SAUR</name>
<keyword evidence="3" id="KW-1185">Reference proteome</keyword>
<gene>
    <name evidence="2" type="ORF">PODLI_1B004105</name>
</gene>
<evidence type="ECO:0000256" key="1">
    <source>
        <dbReference type="SAM" id="MobiDB-lite"/>
    </source>
</evidence>
<sequence>MEARSHLQLVSRLEGGTLGTLGKDYVPANSSPSSLKERMWRHRLGHPCLASQQWQGVAASKRVTGDTRRHRETGRREPGTQLAGDRALLQENVCRSRSEMSTRAQPKSLGRLSRDAAC</sequence>
<feature type="compositionally biased region" description="Basic and acidic residues" evidence="1">
    <location>
        <begin position="63"/>
        <end position="78"/>
    </location>
</feature>
<protein>
    <submittedName>
        <fullName evidence="2">Uncharacterized protein</fullName>
    </submittedName>
</protein>